<dbReference type="AlphaFoldDB" id="E0RQW3"/>
<dbReference type="GO" id="GO:0005737">
    <property type="term" value="C:cytoplasm"/>
    <property type="evidence" value="ECO:0007669"/>
    <property type="project" value="TreeGrafter"/>
</dbReference>
<dbReference type="Proteomes" id="UP000001296">
    <property type="component" value="Chromosome"/>
</dbReference>
<dbReference type="Gene3D" id="3.10.20.30">
    <property type="match status" value="1"/>
</dbReference>
<dbReference type="InterPro" id="IPR012675">
    <property type="entry name" value="Beta-grasp_dom_sf"/>
</dbReference>
<gene>
    <name evidence="10" type="primary">engD</name>
    <name evidence="6" type="synonym">ychF</name>
    <name evidence="10" type="ordered locus">STHERM_c20880</name>
</gene>
<dbReference type="Pfam" id="PF01926">
    <property type="entry name" value="MMR_HSR1"/>
    <property type="match status" value="1"/>
</dbReference>
<dbReference type="NCBIfam" id="TIGR00092">
    <property type="entry name" value="redox-regulated ATPase YchF"/>
    <property type="match status" value="1"/>
</dbReference>
<dbReference type="PROSITE" id="PS51880">
    <property type="entry name" value="TGS"/>
    <property type="match status" value="1"/>
</dbReference>
<dbReference type="HAMAP" id="MF_00944">
    <property type="entry name" value="YchF_OLA1_ATPase"/>
    <property type="match status" value="1"/>
</dbReference>
<evidence type="ECO:0000259" key="9">
    <source>
        <dbReference type="PROSITE" id="PS51880"/>
    </source>
</evidence>
<dbReference type="InterPro" id="IPR027417">
    <property type="entry name" value="P-loop_NTPase"/>
</dbReference>
<feature type="coiled-coil region" evidence="7">
    <location>
        <begin position="130"/>
        <end position="157"/>
    </location>
</feature>
<dbReference type="FunFam" id="3.10.20.30:FF:000001">
    <property type="entry name" value="Ribosome-binding ATPase YchF"/>
    <property type="match status" value="1"/>
</dbReference>
<keyword evidence="5" id="KW-0460">Magnesium</keyword>
<evidence type="ECO:0000313" key="10">
    <source>
        <dbReference type="EMBL" id="ADN03019.1"/>
    </source>
</evidence>
<dbReference type="GO" id="GO:0005524">
    <property type="term" value="F:ATP binding"/>
    <property type="evidence" value="ECO:0007669"/>
    <property type="project" value="UniProtKB-UniRule"/>
</dbReference>
<keyword evidence="2" id="KW-0479">Metal-binding</keyword>
<dbReference type="InterPro" id="IPR041706">
    <property type="entry name" value="YchF_N"/>
</dbReference>
<dbReference type="InterPro" id="IPR013029">
    <property type="entry name" value="YchF_C"/>
</dbReference>
<dbReference type="RefSeq" id="WP_013314857.1">
    <property type="nucleotide sequence ID" value="NC_014484.1"/>
</dbReference>
<evidence type="ECO:0000256" key="4">
    <source>
        <dbReference type="ARBA" id="ARBA00022840"/>
    </source>
</evidence>
<dbReference type="PROSITE" id="PS51710">
    <property type="entry name" value="G_OBG"/>
    <property type="match status" value="1"/>
</dbReference>
<feature type="domain" description="TGS" evidence="9">
    <location>
        <begin position="284"/>
        <end position="367"/>
    </location>
</feature>
<comment type="similarity">
    <text evidence="6">Belongs to the TRAFAC class OBG-HflX-like GTPase superfamily. OBG GTPase family. YchF/OLA1 subfamily.</text>
</comment>
<name>E0RQW3_WINT6</name>
<dbReference type="FunFam" id="1.10.150.300:FF:000001">
    <property type="entry name" value="Ribosome-binding ATPase YchF"/>
    <property type="match status" value="1"/>
</dbReference>
<feature type="domain" description="OBG-type G" evidence="8">
    <location>
        <begin position="3"/>
        <end position="261"/>
    </location>
</feature>
<accession>E0RQW3</accession>
<dbReference type="PRINTS" id="PR00326">
    <property type="entry name" value="GTP1OBG"/>
</dbReference>
<dbReference type="Gene3D" id="3.40.50.300">
    <property type="entry name" value="P-loop containing nucleotide triphosphate hydrolases"/>
    <property type="match status" value="1"/>
</dbReference>
<dbReference type="InterPro" id="IPR031167">
    <property type="entry name" value="G_OBG"/>
</dbReference>
<keyword evidence="7" id="KW-0175">Coiled coil</keyword>
<dbReference type="InterPro" id="IPR023192">
    <property type="entry name" value="TGS-like_dom_sf"/>
</dbReference>
<evidence type="ECO:0000256" key="1">
    <source>
        <dbReference type="ARBA" id="ARBA00001946"/>
    </source>
</evidence>
<sequence length="369" mass="40601">MALNCGIVGLPNVGKSTIFSALTAAPAEAANYPFCTIDPNVGIVEVPDPRLYRIAEIIHPRKVVPAAMEFVDIAGLVKGASKGEGLGNQFLANIRQVGIIAHVVRCFEDPDVAHVSGKVDPAEDIATITTELCLADLETVEKRLARLEKQRKSHDRIQAKQAEEAIPLLQRVGSRLSEGVPVRAQGIEKEELERLSDLFLLTAKKQIYVCNVDEEGIHTENDYVKAVRDIAENEGAAVVVLCGKLEAEIAMLEDPEERRAFLEDAGLSEPALNVLIRAAFHTLGLRTFFTAGEKEARAWPFPEGITAQEAAGLIHTDFMKGFVRAEVYRCDDLFELGSEQKIREAGRLRLEGRDYIVQDGDVVYFRVNV</sequence>
<dbReference type="PaxDb" id="665571-STHERM_c20880"/>
<evidence type="ECO:0000256" key="5">
    <source>
        <dbReference type="ARBA" id="ARBA00022842"/>
    </source>
</evidence>
<dbReference type="GO" id="GO:0005525">
    <property type="term" value="F:GTP binding"/>
    <property type="evidence" value="ECO:0007669"/>
    <property type="project" value="InterPro"/>
</dbReference>
<evidence type="ECO:0000256" key="7">
    <source>
        <dbReference type="SAM" id="Coils"/>
    </source>
</evidence>
<dbReference type="eggNOG" id="COG0012">
    <property type="taxonomic scope" value="Bacteria"/>
</dbReference>
<dbReference type="Pfam" id="PF06071">
    <property type="entry name" value="YchF-GTPase_C"/>
    <property type="match status" value="1"/>
</dbReference>
<dbReference type="PANTHER" id="PTHR23305">
    <property type="entry name" value="OBG GTPASE FAMILY"/>
    <property type="match status" value="1"/>
</dbReference>
<dbReference type="InterPro" id="IPR004095">
    <property type="entry name" value="TGS"/>
</dbReference>
<dbReference type="CDD" id="cd04867">
    <property type="entry name" value="TGS_YchF_OLA1"/>
    <property type="match status" value="1"/>
</dbReference>
<proteinExistence type="inferred from homology"/>
<comment type="cofactor">
    <cofactor evidence="1">
        <name>Mg(2+)</name>
        <dbReference type="ChEBI" id="CHEBI:18420"/>
    </cofactor>
</comment>
<keyword evidence="3 6" id="KW-0547">Nucleotide-binding</keyword>
<dbReference type="GO" id="GO:0046872">
    <property type="term" value="F:metal ion binding"/>
    <property type="evidence" value="ECO:0007669"/>
    <property type="project" value="UniProtKB-KW"/>
</dbReference>
<dbReference type="SUPFAM" id="SSF52540">
    <property type="entry name" value="P-loop containing nucleoside triphosphate hydrolases"/>
    <property type="match status" value="1"/>
</dbReference>
<reference evidence="10 11" key="2">
    <citation type="journal article" date="2010" name="J. Bacteriol.">
        <title>Genome sequence of the polysaccharide-degrading, thermophilic anaerobe Spirochaeta thermophila DSM 6192.</title>
        <authorList>
            <person name="Angelov A."/>
            <person name="Liebl S."/>
            <person name="Ballschmiter M."/>
            <person name="Bomeke M."/>
            <person name="Lehmann R."/>
            <person name="Liesegang H."/>
            <person name="Daniel R."/>
            <person name="Liebl W."/>
        </authorList>
    </citation>
    <scope>NUCLEOTIDE SEQUENCE [LARGE SCALE GENOMIC DNA]</scope>
    <source>
        <strain evidence="11">ATCC 49972 / DSM 6192 / RI 19.B1</strain>
    </source>
</reference>
<dbReference type="InterPro" id="IPR006073">
    <property type="entry name" value="GTP-bd"/>
</dbReference>
<dbReference type="HOGENOM" id="CLU_018395_0_1_12"/>
<dbReference type="GO" id="GO:0016887">
    <property type="term" value="F:ATP hydrolysis activity"/>
    <property type="evidence" value="ECO:0007669"/>
    <property type="project" value="UniProtKB-UniRule"/>
</dbReference>
<dbReference type="InterPro" id="IPR004396">
    <property type="entry name" value="ATPase_YchF/OLA1"/>
</dbReference>
<dbReference type="Gene3D" id="1.10.150.300">
    <property type="entry name" value="TGS-like domain"/>
    <property type="match status" value="1"/>
</dbReference>
<evidence type="ECO:0000256" key="2">
    <source>
        <dbReference type="ARBA" id="ARBA00022723"/>
    </source>
</evidence>
<dbReference type="KEGG" id="sta:STHERM_c20880"/>
<dbReference type="EMBL" id="CP001698">
    <property type="protein sequence ID" value="ADN03019.1"/>
    <property type="molecule type" value="Genomic_DNA"/>
</dbReference>
<dbReference type="SUPFAM" id="SSF81271">
    <property type="entry name" value="TGS-like"/>
    <property type="match status" value="1"/>
</dbReference>
<reference key="1">
    <citation type="submission" date="2009-08" db="EMBL/GenBank/DDBJ databases">
        <title>The genome sequence of Spirochaeta thermophila DSM6192.</title>
        <authorList>
            <person name="Angelov A."/>
            <person name="Mientus M."/>
            <person name="Wittenberg S."/>
            <person name="Lehmann R."/>
            <person name="Liesegang H."/>
            <person name="Daniel R."/>
            <person name="Liebl W."/>
        </authorList>
    </citation>
    <scope>NUCLEOTIDE SEQUENCE</scope>
    <source>
        <strain>DSM 6192</strain>
    </source>
</reference>
<dbReference type="CDD" id="cd01900">
    <property type="entry name" value="YchF"/>
    <property type="match status" value="1"/>
</dbReference>
<evidence type="ECO:0000256" key="6">
    <source>
        <dbReference type="HAMAP-Rule" id="MF_00944"/>
    </source>
</evidence>
<comment type="function">
    <text evidence="6">ATPase that binds to both the 70S ribosome and the 50S ribosomal subunit in a nucleotide-independent manner.</text>
</comment>
<dbReference type="PIRSF" id="PIRSF006641">
    <property type="entry name" value="CHP00092"/>
    <property type="match status" value="1"/>
</dbReference>
<evidence type="ECO:0000313" key="11">
    <source>
        <dbReference type="Proteomes" id="UP000001296"/>
    </source>
</evidence>
<protein>
    <recommendedName>
        <fullName evidence="6">Ribosome-binding ATPase YchF</fullName>
    </recommendedName>
</protein>
<dbReference type="PANTHER" id="PTHR23305:SF18">
    <property type="entry name" value="OBG-TYPE G DOMAIN-CONTAINING PROTEIN"/>
    <property type="match status" value="1"/>
</dbReference>
<dbReference type="InterPro" id="IPR012676">
    <property type="entry name" value="TGS-like"/>
</dbReference>
<dbReference type="GO" id="GO:0043023">
    <property type="term" value="F:ribosomal large subunit binding"/>
    <property type="evidence" value="ECO:0007669"/>
    <property type="project" value="UniProtKB-UniRule"/>
</dbReference>
<feature type="binding site" evidence="6">
    <location>
        <begin position="12"/>
        <end position="17"/>
    </location>
    <ligand>
        <name>ATP</name>
        <dbReference type="ChEBI" id="CHEBI:30616"/>
    </ligand>
</feature>
<evidence type="ECO:0000256" key="3">
    <source>
        <dbReference type="ARBA" id="ARBA00022741"/>
    </source>
</evidence>
<evidence type="ECO:0000259" key="8">
    <source>
        <dbReference type="PROSITE" id="PS51710"/>
    </source>
</evidence>
<organism evidence="10 11">
    <name type="scientific">Winmispira thermophila (strain ATCC 49972 / DSM 6192 / RI 19.B1)</name>
    <name type="common">Spirochaeta thermophila</name>
    <dbReference type="NCBI Taxonomy" id="665571"/>
    <lineage>
        <taxon>Bacteria</taxon>
        <taxon>Pseudomonadati</taxon>
        <taxon>Spirochaetota</taxon>
        <taxon>Spirochaetia</taxon>
        <taxon>Winmispirales</taxon>
        <taxon>Winmispiraceae</taxon>
        <taxon>Winmispira</taxon>
    </lineage>
</organism>
<keyword evidence="4 6" id="KW-0067">ATP-binding</keyword>